<feature type="domain" description="HTH araC/xylS-type" evidence="1">
    <location>
        <begin position="154"/>
        <end position="240"/>
    </location>
</feature>
<sequence>MSTPARSWCLEQNDRRIMFATNAAADLFANTSAVGLRPNPRQPSWKVILGLSSDIVLPCAGGQPAAMAGAVFPPGAPCTQFRSNGHVTLWVNAWQTAENTPRQTVFLNGATVRRILDALGSMRTPDLDEGRRVLIPFLGPERPLDPRLLHAFHNLTRFPTLKELANEVQLSPPRLRYLVRETVGVPLTQLRHWARLRNAFSSIDQGLAVAAQRGEFADQPHFTRLTHQLFGSTPSFLSGHDGRFRAPS</sequence>
<dbReference type="SMART" id="SM00342">
    <property type="entry name" value="HTH_ARAC"/>
    <property type="match status" value="1"/>
</dbReference>
<keyword evidence="3" id="KW-1185">Reference proteome</keyword>
<protein>
    <submittedName>
        <fullName evidence="2">AraC-like DNA-binding protein</fullName>
    </submittedName>
</protein>
<dbReference type="PROSITE" id="PS01124">
    <property type="entry name" value="HTH_ARAC_FAMILY_2"/>
    <property type="match status" value="1"/>
</dbReference>
<dbReference type="AlphaFoldDB" id="A0A7W8EGE9"/>
<dbReference type="RefSeq" id="WP_221340827.1">
    <property type="nucleotide sequence ID" value="NZ_JACHIN010000007.1"/>
</dbReference>
<keyword evidence="2" id="KW-0238">DNA-binding</keyword>
<accession>A0A7W8EGE9</accession>
<dbReference type="InterPro" id="IPR018060">
    <property type="entry name" value="HTH_AraC"/>
</dbReference>
<gene>
    <name evidence="2" type="ORF">HNR40_005251</name>
</gene>
<organism evidence="2 3">
    <name type="scientific">Nonomuraea endophytica</name>
    <dbReference type="NCBI Taxonomy" id="714136"/>
    <lineage>
        <taxon>Bacteria</taxon>
        <taxon>Bacillati</taxon>
        <taxon>Actinomycetota</taxon>
        <taxon>Actinomycetes</taxon>
        <taxon>Streptosporangiales</taxon>
        <taxon>Streptosporangiaceae</taxon>
        <taxon>Nonomuraea</taxon>
    </lineage>
</organism>
<evidence type="ECO:0000313" key="3">
    <source>
        <dbReference type="Proteomes" id="UP000568380"/>
    </source>
</evidence>
<dbReference type="Pfam" id="PF12833">
    <property type="entry name" value="HTH_18"/>
    <property type="match status" value="1"/>
</dbReference>
<reference evidence="2 3" key="1">
    <citation type="submission" date="2020-08" db="EMBL/GenBank/DDBJ databases">
        <title>Genomic Encyclopedia of Type Strains, Phase IV (KMG-IV): sequencing the most valuable type-strain genomes for metagenomic binning, comparative biology and taxonomic classification.</title>
        <authorList>
            <person name="Goeker M."/>
        </authorList>
    </citation>
    <scope>NUCLEOTIDE SEQUENCE [LARGE SCALE GENOMIC DNA]</scope>
    <source>
        <strain evidence="2 3">DSM 45385</strain>
    </source>
</reference>
<evidence type="ECO:0000313" key="2">
    <source>
        <dbReference type="EMBL" id="MBB5079765.1"/>
    </source>
</evidence>
<dbReference type="EMBL" id="JACHIN010000007">
    <property type="protein sequence ID" value="MBB5079765.1"/>
    <property type="molecule type" value="Genomic_DNA"/>
</dbReference>
<proteinExistence type="predicted"/>
<dbReference type="Proteomes" id="UP000568380">
    <property type="component" value="Unassembled WGS sequence"/>
</dbReference>
<evidence type="ECO:0000259" key="1">
    <source>
        <dbReference type="PROSITE" id="PS01124"/>
    </source>
</evidence>
<dbReference type="GO" id="GO:0043565">
    <property type="term" value="F:sequence-specific DNA binding"/>
    <property type="evidence" value="ECO:0007669"/>
    <property type="project" value="InterPro"/>
</dbReference>
<comment type="caution">
    <text evidence="2">The sequence shown here is derived from an EMBL/GenBank/DDBJ whole genome shotgun (WGS) entry which is preliminary data.</text>
</comment>
<dbReference type="GO" id="GO:0003700">
    <property type="term" value="F:DNA-binding transcription factor activity"/>
    <property type="evidence" value="ECO:0007669"/>
    <property type="project" value="InterPro"/>
</dbReference>
<dbReference type="Gene3D" id="1.10.10.60">
    <property type="entry name" value="Homeodomain-like"/>
    <property type="match status" value="1"/>
</dbReference>
<name>A0A7W8EGE9_9ACTN</name>